<dbReference type="PANTHER" id="PTHR24394">
    <property type="entry name" value="ZINC FINGER PROTEIN"/>
    <property type="match status" value="1"/>
</dbReference>
<dbReference type="GO" id="GO:0008270">
    <property type="term" value="F:zinc ion binding"/>
    <property type="evidence" value="ECO:0007669"/>
    <property type="project" value="UniProtKB-KW"/>
</dbReference>
<dbReference type="GeneID" id="117652702"/>
<evidence type="ECO:0000313" key="10">
    <source>
        <dbReference type="Proteomes" id="UP000515158"/>
    </source>
</evidence>
<evidence type="ECO:0000256" key="8">
    <source>
        <dbReference type="SAM" id="MobiDB-lite"/>
    </source>
</evidence>
<keyword evidence="2" id="KW-0479">Metal-binding</keyword>
<dbReference type="Pfam" id="PF12874">
    <property type="entry name" value="zf-met"/>
    <property type="match status" value="1"/>
</dbReference>
<dbReference type="FunFam" id="3.30.160.60:FF:002104">
    <property type="entry name" value="Si:ch211-266d19.4"/>
    <property type="match status" value="1"/>
</dbReference>
<keyword evidence="10" id="KW-1185">Reference proteome</keyword>
<dbReference type="SUPFAM" id="SSF57667">
    <property type="entry name" value="beta-beta-alpha zinc fingers"/>
    <property type="match status" value="2"/>
</dbReference>
<dbReference type="PANTHER" id="PTHR24394:SF44">
    <property type="entry name" value="ZINC FINGER PROTEIN 271-LIKE"/>
    <property type="match status" value="1"/>
</dbReference>
<dbReference type="InterPro" id="IPR036236">
    <property type="entry name" value="Znf_C2H2_sf"/>
</dbReference>
<feature type="domain" description="C2H2-type" evidence="9">
    <location>
        <begin position="108"/>
        <end position="135"/>
    </location>
</feature>
<dbReference type="Gene3D" id="3.30.160.60">
    <property type="entry name" value="Classic Zinc Finger"/>
    <property type="match status" value="3"/>
</dbReference>
<keyword evidence="5" id="KW-0862">Zinc</keyword>
<comment type="subcellular location">
    <subcellularLocation>
        <location evidence="1">Nucleus</location>
    </subcellularLocation>
</comment>
<dbReference type="RefSeq" id="XP_034253685.1">
    <property type="nucleotide sequence ID" value="XM_034397794.1"/>
</dbReference>
<dbReference type="FunFam" id="3.30.160.60:FF:000624">
    <property type="entry name" value="zinc finger protein 697"/>
    <property type="match status" value="1"/>
</dbReference>
<protein>
    <submittedName>
        <fullName evidence="11">Oocyte zinc finger protein XlCOF6-like</fullName>
    </submittedName>
</protein>
<evidence type="ECO:0000256" key="6">
    <source>
        <dbReference type="ARBA" id="ARBA00023242"/>
    </source>
</evidence>
<dbReference type="InParanoid" id="A0A6P9A807"/>
<dbReference type="Proteomes" id="UP000515158">
    <property type="component" value="Unplaced"/>
</dbReference>
<evidence type="ECO:0000256" key="3">
    <source>
        <dbReference type="ARBA" id="ARBA00022737"/>
    </source>
</evidence>
<feature type="domain" description="C2H2-type" evidence="9">
    <location>
        <begin position="80"/>
        <end position="107"/>
    </location>
</feature>
<keyword evidence="6" id="KW-0539">Nucleus</keyword>
<dbReference type="InterPro" id="IPR013087">
    <property type="entry name" value="Znf_C2H2_type"/>
</dbReference>
<feature type="compositionally biased region" description="Basic and acidic residues" evidence="8">
    <location>
        <begin position="1"/>
        <end position="12"/>
    </location>
</feature>
<evidence type="ECO:0000313" key="11">
    <source>
        <dbReference type="RefSeq" id="XP_034253685.1"/>
    </source>
</evidence>
<proteinExistence type="predicted"/>
<organism evidence="11">
    <name type="scientific">Thrips palmi</name>
    <name type="common">Melon thrips</name>
    <dbReference type="NCBI Taxonomy" id="161013"/>
    <lineage>
        <taxon>Eukaryota</taxon>
        <taxon>Metazoa</taxon>
        <taxon>Ecdysozoa</taxon>
        <taxon>Arthropoda</taxon>
        <taxon>Hexapoda</taxon>
        <taxon>Insecta</taxon>
        <taxon>Pterygota</taxon>
        <taxon>Neoptera</taxon>
        <taxon>Paraneoptera</taxon>
        <taxon>Thysanoptera</taxon>
        <taxon>Terebrantia</taxon>
        <taxon>Thripoidea</taxon>
        <taxon>Thripidae</taxon>
        <taxon>Thrips</taxon>
    </lineage>
</organism>
<dbReference type="Pfam" id="PF00096">
    <property type="entry name" value="zf-C2H2"/>
    <property type="match status" value="1"/>
</dbReference>
<dbReference type="OrthoDB" id="8113227at2759"/>
<evidence type="ECO:0000256" key="4">
    <source>
        <dbReference type="ARBA" id="ARBA00022771"/>
    </source>
</evidence>
<keyword evidence="3" id="KW-0677">Repeat</keyword>
<dbReference type="AlphaFoldDB" id="A0A6P9A807"/>
<evidence type="ECO:0000256" key="2">
    <source>
        <dbReference type="ARBA" id="ARBA00022723"/>
    </source>
</evidence>
<dbReference type="FunFam" id="3.30.160.60:FF:000446">
    <property type="entry name" value="Zinc finger protein"/>
    <property type="match status" value="1"/>
</dbReference>
<evidence type="ECO:0000259" key="9">
    <source>
        <dbReference type="PROSITE" id="PS50157"/>
    </source>
</evidence>
<evidence type="ECO:0000256" key="5">
    <source>
        <dbReference type="ARBA" id="ARBA00022833"/>
    </source>
</evidence>
<gene>
    <name evidence="11" type="primary">LOC117652702</name>
</gene>
<dbReference type="PROSITE" id="PS00028">
    <property type="entry name" value="ZINC_FINGER_C2H2_1"/>
    <property type="match status" value="2"/>
</dbReference>
<accession>A0A6P9A807</accession>
<reference evidence="11" key="1">
    <citation type="submission" date="2025-08" db="UniProtKB">
        <authorList>
            <consortium name="RefSeq"/>
        </authorList>
    </citation>
    <scope>IDENTIFICATION</scope>
    <source>
        <tissue evidence="11">Total insect</tissue>
    </source>
</reference>
<feature type="region of interest" description="Disordered" evidence="8">
    <location>
        <begin position="1"/>
        <end position="30"/>
    </location>
</feature>
<dbReference type="PROSITE" id="PS50157">
    <property type="entry name" value="ZINC_FINGER_C2H2_2"/>
    <property type="match status" value="2"/>
</dbReference>
<evidence type="ECO:0000256" key="1">
    <source>
        <dbReference type="ARBA" id="ARBA00004123"/>
    </source>
</evidence>
<dbReference type="GO" id="GO:0005634">
    <property type="term" value="C:nucleus"/>
    <property type="evidence" value="ECO:0007669"/>
    <property type="project" value="UniProtKB-SubCell"/>
</dbReference>
<evidence type="ECO:0000256" key="7">
    <source>
        <dbReference type="PROSITE-ProRule" id="PRU00042"/>
    </source>
</evidence>
<name>A0A6P9A807_THRPL</name>
<dbReference type="GO" id="GO:0000981">
    <property type="term" value="F:DNA-binding transcription factor activity, RNA polymerase II-specific"/>
    <property type="evidence" value="ECO:0007669"/>
    <property type="project" value="TreeGrafter"/>
</dbReference>
<dbReference type="SMART" id="SM00355">
    <property type="entry name" value="ZnF_C2H2"/>
    <property type="match status" value="2"/>
</dbReference>
<keyword evidence="4 7" id="KW-0863">Zinc-finger</keyword>
<sequence>MEQMSCRRESRSRTTSSEANHLSSSAKQHFEKAIGKSAVANKMSADGLPQMLLQTQTGRKPVRRSHLKTHLPTPSGEKSFECAVCNKKFSQGSVLKRHLLTHTGGKCFECAVCNKKFGRVSVLKTHLLTHTGEKSFECAVCNKKFSQGSKLKTPF</sequence>
<dbReference type="KEGG" id="tpal:117652702"/>